<dbReference type="EMBL" id="MTPX02000062">
    <property type="protein sequence ID" value="PHP52122.1"/>
    <property type="molecule type" value="Genomic_DNA"/>
</dbReference>
<comment type="caution">
    <text evidence="1">The sequence shown here is derived from an EMBL/GenBank/DDBJ whole genome shotgun (WGS) entry which is preliminary data.</text>
</comment>
<accession>A0ABX4M9J3</accession>
<protein>
    <recommendedName>
        <fullName evidence="3">CBS domain-containing protein</fullName>
    </recommendedName>
</protein>
<proteinExistence type="predicted"/>
<name>A0ABX4M9J3_9ACTO</name>
<evidence type="ECO:0008006" key="3">
    <source>
        <dbReference type="Google" id="ProtNLM"/>
    </source>
</evidence>
<dbReference type="Proteomes" id="UP000194577">
    <property type="component" value="Unassembled WGS sequence"/>
</dbReference>
<evidence type="ECO:0000313" key="2">
    <source>
        <dbReference type="Proteomes" id="UP000194577"/>
    </source>
</evidence>
<keyword evidence="2" id="KW-1185">Reference proteome</keyword>
<organism evidence="1 2">
    <name type="scientific">Actinomyces ruminis</name>
    <dbReference type="NCBI Taxonomy" id="1937003"/>
    <lineage>
        <taxon>Bacteria</taxon>
        <taxon>Bacillati</taxon>
        <taxon>Actinomycetota</taxon>
        <taxon>Actinomycetes</taxon>
        <taxon>Actinomycetales</taxon>
        <taxon>Actinomycetaceae</taxon>
        <taxon>Actinomyces</taxon>
    </lineage>
</organism>
<evidence type="ECO:0000313" key="1">
    <source>
        <dbReference type="EMBL" id="PHP52122.1"/>
    </source>
</evidence>
<sequence length="89" mass="10225">MGELPLDREHVDGDADAHRVLGALIDSHLEALPVTRTLPDGGLELIGWVTQEDMVRRLYRQQRRAVEAAERRTSLGSRTQAWLRRRRAR</sequence>
<reference evidence="1 2" key="1">
    <citation type="submission" date="2017-10" db="EMBL/GenBank/DDBJ databases">
        <title>Draft genome sequence of cellulolytic Actinomyces sp CtC72 isolated from cattle rumen fluid.</title>
        <authorList>
            <person name="Joshi A.J."/>
            <person name="Vasudevan G."/>
            <person name="Lanjekar V.B."/>
            <person name="Hivarkar S."/>
            <person name="Engineer A."/>
            <person name="Pore S.D."/>
            <person name="Dhakephalkar P.K."/>
            <person name="Dagar S."/>
        </authorList>
    </citation>
    <scope>NUCLEOTIDE SEQUENCE [LARGE SCALE GENOMIC DNA]</scope>
    <source>
        <strain evidence="2">CtC72</strain>
    </source>
</reference>
<gene>
    <name evidence="1" type="ORF">BW737_011780</name>
</gene>
<dbReference type="RefSeq" id="WP_086615913.1">
    <property type="nucleotide sequence ID" value="NZ_MTPX02000062.1"/>
</dbReference>